<dbReference type="OrthoDB" id="10572494at2759"/>
<keyword evidence="3" id="KW-0964">Secreted</keyword>
<organism evidence="7 8">
    <name type="scientific">Caenorhabditis elegans</name>
    <dbReference type="NCBI Taxonomy" id="6239"/>
    <lineage>
        <taxon>Eukaryota</taxon>
        <taxon>Metazoa</taxon>
        <taxon>Ecdysozoa</taxon>
        <taxon>Nematoda</taxon>
        <taxon>Chromadorea</taxon>
        <taxon>Rhabditida</taxon>
        <taxon>Rhabditina</taxon>
        <taxon>Rhabditomorpha</taxon>
        <taxon>Rhabditoidea</taxon>
        <taxon>Rhabditidae</taxon>
        <taxon>Peloderinae</taxon>
        <taxon>Caenorhabditis</taxon>
    </lineage>
</organism>
<dbReference type="KEGG" id="cel:CELE_W09C5.4"/>
<dbReference type="GO" id="GO:0005179">
    <property type="term" value="F:hormone activity"/>
    <property type="evidence" value="ECO:0007669"/>
    <property type="project" value="InterPro"/>
</dbReference>
<dbReference type="PANTHER" id="PTHR33893">
    <property type="entry name" value="INSULIN RELATED-RELATED-RELATED"/>
    <property type="match status" value="1"/>
</dbReference>
<dbReference type="PANTHER" id="PTHR33893:SF15">
    <property type="entry name" value="INSULIN RELATED"/>
    <property type="match status" value="1"/>
</dbReference>
<dbReference type="AGR" id="WB:WBGene00002116"/>
<evidence type="ECO:0000313" key="7">
    <source>
        <dbReference type="EMBL" id="CAB63330.1"/>
    </source>
</evidence>
<dbReference type="CTD" id="189313"/>
<feature type="signal peptide" evidence="6">
    <location>
        <begin position="1"/>
        <end position="19"/>
    </location>
</feature>
<dbReference type="GO" id="GO:0005576">
    <property type="term" value="C:extracellular region"/>
    <property type="evidence" value="ECO:0007669"/>
    <property type="project" value="UniProtKB-SubCell"/>
</dbReference>
<dbReference type="UCSC" id="W09C5.4">
    <property type="organism name" value="c. elegans"/>
</dbReference>
<evidence type="ECO:0000256" key="2">
    <source>
        <dbReference type="ARBA" id="ARBA00009034"/>
    </source>
</evidence>
<dbReference type="InParanoid" id="Q9U333"/>
<name>Q9U333_CAEEL</name>
<evidence type="ECO:0000256" key="4">
    <source>
        <dbReference type="ARBA" id="ARBA00022729"/>
    </source>
</evidence>
<dbReference type="AlphaFoldDB" id="Q9U333"/>
<accession>Q9U333</accession>
<proteinExistence type="inferred from homology"/>
<dbReference type="GeneID" id="189313"/>
<keyword evidence="4 6" id="KW-0732">Signal</keyword>
<gene>
    <name evidence="7 9" type="primary">ins-33</name>
    <name evidence="7" type="ORF">CELE_W09C5.4</name>
    <name evidence="9" type="ORF">W09C5.4</name>
</gene>
<evidence type="ECO:0000256" key="6">
    <source>
        <dbReference type="SAM" id="SignalP"/>
    </source>
</evidence>
<dbReference type="WormBase" id="W09C5.4">
    <property type="protein sequence ID" value="CE20166"/>
    <property type="gene ID" value="WBGene00002116"/>
    <property type="gene designation" value="ins-33"/>
</dbReference>
<dbReference type="Gene3D" id="1.10.100.10">
    <property type="entry name" value="Insulin-like"/>
    <property type="match status" value="1"/>
</dbReference>
<dbReference type="InterPro" id="IPR036438">
    <property type="entry name" value="Insulin-like_sf"/>
</dbReference>
<reference evidence="7 8" key="1">
    <citation type="journal article" date="1998" name="Science">
        <title>Genome sequence of the nematode C. elegans: a platform for investigating biology.</title>
        <authorList>
            <consortium name="The C. elegans sequencing consortium"/>
            <person name="Sulson J.E."/>
            <person name="Waterston R."/>
        </authorList>
    </citation>
    <scope>NUCLEOTIDE SEQUENCE [LARGE SCALE GENOMIC DNA]</scope>
    <source>
        <strain evidence="7 8">Bristol N2</strain>
    </source>
</reference>
<protein>
    <submittedName>
        <fullName evidence="7">INSulin related</fullName>
    </submittedName>
</protein>
<dbReference type="PaxDb" id="6239-W09C5.4"/>
<dbReference type="SMR" id="Q9U333"/>
<dbReference type="EMBL" id="BX284601">
    <property type="protein sequence ID" value="CAB63330.1"/>
    <property type="molecule type" value="Genomic_DNA"/>
</dbReference>
<comment type="similarity">
    <text evidence="2">Belongs to the insulin family.</text>
</comment>
<evidence type="ECO:0000256" key="3">
    <source>
        <dbReference type="ARBA" id="ARBA00022525"/>
    </source>
</evidence>
<keyword evidence="5" id="KW-1015">Disulfide bond</keyword>
<keyword evidence="8" id="KW-1185">Reference proteome</keyword>
<evidence type="ECO:0000313" key="8">
    <source>
        <dbReference type="Proteomes" id="UP000001940"/>
    </source>
</evidence>
<dbReference type="Bgee" id="WBGene00002116">
    <property type="expression patterns" value="Expressed in larva and 1 other cell type or tissue"/>
</dbReference>
<dbReference type="eggNOG" id="ENOG502RD01">
    <property type="taxonomic scope" value="Eukaryota"/>
</dbReference>
<dbReference type="Proteomes" id="UP000001940">
    <property type="component" value="Chromosome I"/>
</dbReference>
<evidence type="ECO:0000313" key="9">
    <source>
        <dbReference type="WormBase" id="W09C5.4"/>
    </source>
</evidence>
<comment type="subcellular location">
    <subcellularLocation>
        <location evidence="1">Secreted</location>
    </subcellularLocation>
</comment>
<dbReference type="SUPFAM" id="SSF56994">
    <property type="entry name" value="Insulin-like"/>
    <property type="match status" value="1"/>
</dbReference>
<dbReference type="InterPro" id="IPR052335">
    <property type="entry name" value="Insulin-like_regulatory"/>
</dbReference>
<evidence type="ECO:0000256" key="1">
    <source>
        <dbReference type="ARBA" id="ARBA00004613"/>
    </source>
</evidence>
<dbReference type="Pfam" id="PF03488">
    <property type="entry name" value="Ins_beta"/>
    <property type="match status" value="1"/>
</dbReference>
<dbReference type="STRING" id="6239.W09C5.4.1"/>
<dbReference type="RefSeq" id="NP_493389.1">
    <property type="nucleotide sequence ID" value="NM_060988.4"/>
</dbReference>
<dbReference type="HOGENOM" id="CLU_176491_0_0_1"/>
<feature type="chain" id="PRO_5004334122" evidence="6">
    <location>
        <begin position="20"/>
        <end position="124"/>
    </location>
</feature>
<dbReference type="InterPro" id="IPR003235">
    <property type="entry name" value="Nem_insulin-like_b-type"/>
</dbReference>
<evidence type="ECO:0000256" key="5">
    <source>
        <dbReference type="ARBA" id="ARBA00023157"/>
    </source>
</evidence>
<sequence length="124" mass="14346">MANTCLILLLLLVIFVTVGFSMPRIFRASENGVNSSDEVSEELSYSPEEAMDLVKQVIKVREQRRHRRHRHHGQKHCGTKIVRKLQMLCPKMCTISDDTLLTEMCSHSLFDDEIQLRCCPKEDE</sequence>